<evidence type="ECO:0000313" key="2">
    <source>
        <dbReference type="Proteomes" id="UP000439903"/>
    </source>
</evidence>
<dbReference type="OrthoDB" id="2486573at2759"/>
<sequence>MIFLEDDSDKSDDSRFEWYSYTWNNKVPEYKFEGNDSDLDNSIDEARRKDKLKKKKTKPTTIRCSSDLTGNVYLKEDDVNSISINILVVEELKEK</sequence>
<name>A0A8H4ADW2_GIGMA</name>
<proteinExistence type="predicted"/>
<evidence type="ECO:0000313" key="1">
    <source>
        <dbReference type="EMBL" id="KAF0484016.1"/>
    </source>
</evidence>
<dbReference type="AlphaFoldDB" id="A0A8H4ADW2"/>
<dbReference type="Proteomes" id="UP000439903">
    <property type="component" value="Unassembled WGS sequence"/>
</dbReference>
<dbReference type="EMBL" id="WTPW01000740">
    <property type="protein sequence ID" value="KAF0484016.1"/>
    <property type="molecule type" value="Genomic_DNA"/>
</dbReference>
<keyword evidence="2" id="KW-1185">Reference proteome</keyword>
<gene>
    <name evidence="1" type="ORF">F8M41_023119</name>
</gene>
<protein>
    <submittedName>
        <fullName evidence="1">Uncharacterized protein</fullName>
    </submittedName>
</protein>
<comment type="caution">
    <text evidence="1">The sequence shown here is derived from an EMBL/GenBank/DDBJ whole genome shotgun (WGS) entry which is preliminary data.</text>
</comment>
<accession>A0A8H4ADW2</accession>
<reference evidence="1 2" key="1">
    <citation type="journal article" date="2019" name="Environ. Microbiol.">
        <title>At the nexus of three kingdoms: the genome of the mycorrhizal fungus Gigaspora margarita provides insights into plant, endobacterial and fungal interactions.</title>
        <authorList>
            <person name="Venice F."/>
            <person name="Ghignone S."/>
            <person name="Salvioli di Fossalunga A."/>
            <person name="Amselem J."/>
            <person name="Novero M."/>
            <person name="Xianan X."/>
            <person name="Sedzielewska Toro K."/>
            <person name="Morin E."/>
            <person name="Lipzen A."/>
            <person name="Grigoriev I.V."/>
            <person name="Henrissat B."/>
            <person name="Martin F.M."/>
            <person name="Bonfante P."/>
        </authorList>
    </citation>
    <scope>NUCLEOTIDE SEQUENCE [LARGE SCALE GENOMIC DNA]</scope>
    <source>
        <strain evidence="1 2">BEG34</strain>
    </source>
</reference>
<organism evidence="1 2">
    <name type="scientific">Gigaspora margarita</name>
    <dbReference type="NCBI Taxonomy" id="4874"/>
    <lineage>
        <taxon>Eukaryota</taxon>
        <taxon>Fungi</taxon>
        <taxon>Fungi incertae sedis</taxon>
        <taxon>Mucoromycota</taxon>
        <taxon>Glomeromycotina</taxon>
        <taxon>Glomeromycetes</taxon>
        <taxon>Diversisporales</taxon>
        <taxon>Gigasporaceae</taxon>
        <taxon>Gigaspora</taxon>
    </lineage>
</organism>